<dbReference type="Gene3D" id="3.40.50.12710">
    <property type="match status" value="1"/>
</dbReference>
<name>A0A6J6YUB4_9ZZZZ</name>
<evidence type="ECO:0000313" key="1">
    <source>
        <dbReference type="EMBL" id="CAB4808847.1"/>
    </source>
</evidence>
<dbReference type="InterPro" id="IPR038375">
    <property type="entry name" value="NDUFAF7_sf"/>
</dbReference>
<dbReference type="SUPFAM" id="SSF53335">
    <property type="entry name" value="S-adenosyl-L-methionine-dependent methyltransferases"/>
    <property type="match status" value="1"/>
</dbReference>
<organism evidence="1">
    <name type="scientific">freshwater metagenome</name>
    <dbReference type="NCBI Taxonomy" id="449393"/>
    <lineage>
        <taxon>unclassified sequences</taxon>
        <taxon>metagenomes</taxon>
        <taxon>ecological metagenomes</taxon>
    </lineage>
</organism>
<dbReference type="InterPro" id="IPR029063">
    <property type="entry name" value="SAM-dependent_MTases_sf"/>
</dbReference>
<accession>A0A6J6YUB4</accession>
<sequence length="120" mass="13126">MGWLRTFIAQERAGHPLDAPGTCDITADIAIDQLATACEPSLVTTQREFLQRLGIADLVDEGRRVWSEKALAPDVEALRARSRIGEAESLLESGGLGDFVVLEWTVEMRDEASDRSGNGR</sequence>
<gene>
    <name evidence="1" type="ORF">UFOPK3010_01023</name>
</gene>
<proteinExistence type="predicted"/>
<protein>
    <submittedName>
        <fullName evidence="1">Unannotated protein</fullName>
    </submittedName>
</protein>
<reference evidence="1" key="1">
    <citation type="submission" date="2020-05" db="EMBL/GenBank/DDBJ databases">
        <authorList>
            <person name="Chiriac C."/>
            <person name="Salcher M."/>
            <person name="Ghai R."/>
            <person name="Kavagutti S V."/>
        </authorList>
    </citation>
    <scope>NUCLEOTIDE SEQUENCE</scope>
</reference>
<dbReference type="AlphaFoldDB" id="A0A6J6YUB4"/>
<dbReference type="EMBL" id="CAFAAM010000133">
    <property type="protein sequence ID" value="CAB4808847.1"/>
    <property type="molecule type" value="Genomic_DNA"/>
</dbReference>